<evidence type="ECO:0000256" key="4">
    <source>
        <dbReference type="ARBA" id="ARBA00022807"/>
    </source>
</evidence>
<evidence type="ECO:0000259" key="6">
    <source>
        <dbReference type="PROSITE" id="PS51935"/>
    </source>
</evidence>
<feature type="region of interest" description="Disordered" evidence="5">
    <location>
        <begin position="148"/>
        <end position="189"/>
    </location>
</feature>
<dbReference type="Gene3D" id="3.90.1720.10">
    <property type="entry name" value="endopeptidase domain like (from Nostoc punctiforme)"/>
    <property type="match status" value="1"/>
</dbReference>
<dbReference type="SUPFAM" id="SSF54001">
    <property type="entry name" value="Cysteine proteinases"/>
    <property type="match status" value="1"/>
</dbReference>
<keyword evidence="8" id="KW-1185">Reference proteome</keyword>
<evidence type="ECO:0000256" key="5">
    <source>
        <dbReference type="SAM" id="MobiDB-lite"/>
    </source>
</evidence>
<dbReference type="InterPro" id="IPR051794">
    <property type="entry name" value="PG_Endopeptidase_C40"/>
</dbReference>
<protein>
    <submittedName>
        <fullName evidence="7">C40 family peptidase</fullName>
    </submittedName>
</protein>
<keyword evidence="3" id="KW-0378">Hydrolase</keyword>
<dbReference type="Proteomes" id="UP001238805">
    <property type="component" value="Chromosome"/>
</dbReference>
<keyword evidence="4" id="KW-0788">Thiol protease</keyword>
<dbReference type="PANTHER" id="PTHR47359">
    <property type="entry name" value="PEPTIDOGLYCAN DL-ENDOPEPTIDASE CWLO"/>
    <property type="match status" value="1"/>
</dbReference>
<name>A0ABY8VRP4_9CORY</name>
<evidence type="ECO:0000256" key="3">
    <source>
        <dbReference type="ARBA" id="ARBA00022801"/>
    </source>
</evidence>
<keyword evidence="2" id="KW-0645">Protease</keyword>
<organism evidence="7 8">
    <name type="scientific">Corynebacterium suedekumii</name>
    <dbReference type="NCBI Taxonomy" id="3049801"/>
    <lineage>
        <taxon>Bacteria</taxon>
        <taxon>Bacillati</taxon>
        <taxon>Actinomycetota</taxon>
        <taxon>Actinomycetes</taxon>
        <taxon>Mycobacteriales</taxon>
        <taxon>Corynebacteriaceae</taxon>
        <taxon>Corynebacterium</taxon>
    </lineage>
</organism>
<comment type="similarity">
    <text evidence="1">Belongs to the peptidase C40 family.</text>
</comment>
<proteinExistence type="inferred from homology"/>
<dbReference type="Pfam" id="PF00877">
    <property type="entry name" value="NLPC_P60"/>
    <property type="match status" value="1"/>
</dbReference>
<dbReference type="InterPro" id="IPR038765">
    <property type="entry name" value="Papain-like_cys_pep_sf"/>
</dbReference>
<evidence type="ECO:0000313" key="8">
    <source>
        <dbReference type="Proteomes" id="UP001238805"/>
    </source>
</evidence>
<dbReference type="PANTHER" id="PTHR47359:SF3">
    <property type="entry name" value="NLP_P60 DOMAIN-CONTAINING PROTEIN-RELATED"/>
    <property type="match status" value="1"/>
</dbReference>
<dbReference type="PROSITE" id="PS51935">
    <property type="entry name" value="NLPC_P60"/>
    <property type="match status" value="1"/>
</dbReference>
<dbReference type="RefSeq" id="WP_284876011.1">
    <property type="nucleotide sequence ID" value="NZ_CP126970.1"/>
</dbReference>
<feature type="domain" description="NlpC/P60" evidence="6">
    <location>
        <begin position="185"/>
        <end position="298"/>
    </location>
</feature>
<reference evidence="7 8" key="1">
    <citation type="submission" date="2023-05" db="EMBL/GenBank/DDBJ databases">
        <title>Corynebacterium suedekumii sp. nov. and Corynebacterium breve sp. nov. isolated from raw cow's milk.</title>
        <authorList>
            <person name="Baer M.K."/>
            <person name="Mehl L."/>
            <person name="Hellmuth R."/>
            <person name="Marke G."/>
            <person name="Lipski A."/>
        </authorList>
    </citation>
    <scope>NUCLEOTIDE SEQUENCE [LARGE SCALE GENOMIC DNA]</scope>
    <source>
        <strain evidence="7 8">LM112</strain>
    </source>
</reference>
<gene>
    <name evidence="7" type="ORF">QP029_06605</name>
</gene>
<accession>A0ABY8VRP4</accession>
<evidence type="ECO:0000256" key="2">
    <source>
        <dbReference type="ARBA" id="ARBA00022670"/>
    </source>
</evidence>
<dbReference type="InterPro" id="IPR000064">
    <property type="entry name" value="NLP_P60_dom"/>
</dbReference>
<dbReference type="EMBL" id="CP126970">
    <property type="protein sequence ID" value="WIM71440.1"/>
    <property type="molecule type" value="Genomic_DNA"/>
</dbReference>
<evidence type="ECO:0000313" key="7">
    <source>
        <dbReference type="EMBL" id="WIM71440.1"/>
    </source>
</evidence>
<sequence length="298" mass="31141">MREIVDTLARIAELEPPELPAISLGPLPDFQAARPLADMIAQDSDGGARLIEVATAVTADRGRIDDLVGTASSLVGAARESLLDLAGELVRQALPLLPGLISPVPGARAASITQLTHLGQTFLQAAIDRITGLTSELEPLTADLEQISQTSHSEQLRAADMTAPPQETPTPETPETQDEPGDAPSGAGEAAVAAALSVQGTPYVWGGTSTSGFDCSGLTQWAYRQAGVEIPRLAEDQTVGRQVSADELQPGDLAVWDGHVAMYAGDGKMVEAGDPVQTNPVRTSNMGMAFKGFWRPTG</sequence>
<evidence type="ECO:0000256" key="1">
    <source>
        <dbReference type="ARBA" id="ARBA00007074"/>
    </source>
</evidence>